<dbReference type="Gene3D" id="3.60.10.10">
    <property type="entry name" value="Endonuclease/exonuclease/phosphatase"/>
    <property type="match status" value="1"/>
</dbReference>
<protein>
    <recommendedName>
        <fullName evidence="3">Endonuclease/exonuclease/phosphatase domain-containing protein</fullName>
    </recommendedName>
</protein>
<evidence type="ECO:0000313" key="1">
    <source>
        <dbReference type="EMBL" id="CDW71759.1"/>
    </source>
</evidence>
<dbReference type="InParanoid" id="A0A077ZQN3"/>
<dbReference type="Proteomes" id="UP000039865">
    <property type="component" value="Unassembled WGS sequence"/>
</dbReference>
<organism evidence="1 2">
    <name type="scientific">Stylonychia lemnae</name>
    <name type="common">Ciliate</name>
    <dbReference type="NCBI Taxonomy" id="5949"/>
    <lineage>
        <taxon>Eukaryota</taxon>
        <taxon>Sar</taxon>
        <taxon>Alveolata</taxon>
        <taxon>Ciliophora</taxon>
        <taxon>Intramacronucleata</taxon>
        <taxon>Spirotrichea</taxon>
        <taxon>Stichotrichia</taxon>
        <taxon>Sporadotrichida</taxon>
        <taxon>Oxytrichidae</taxon>
        <taxon>Stylonychinae</taxon>
        <taxon>Stylonychia</taxon>
    </lineage>
</organism>
<proteinExistence type="predicted"/>
<evidence type="ECO:0008006" key="3">
    <source>
        <dbReference type="Google" id="ProtNLM"/>
    </source>
</evidence>
<dbReference type="InterPro" id="IPR036691">
    <property type="entry name" value="Endo/exonu/phosph_ase_sf"/>
</dbReference>
<dbReference type="AlphaFoldDB" id="A0A077ZQN3"/>
<evidence type="ECO:0000313" key="2">
    <source>
        <dbReference type="Proteomes" id="UP000039865"/>
    </source>
</evidence>
<gene>
    <name evidence="1" type="primary">Contig18501.g19658</name>
    <name evidence="1" type="ORF">STYLEM_708</name>
</gene>
<name>A0A077ZQN3_STYLE</name>
<dbReference type="SUPFAM" id="SSF56219">
    <property type="entry name" value="DNase I-like"/>
    <property type="match status" value="1"/>
</dbReference>
<reference evidence="1 2" key="1">
    <citation type="submission" date="2014-06" db="EMBL/GenBank/DDBJ databases">
        <authorList>
            <person name="Swart Estienne"/>
        </authorList>
    </citation>
    <scope>NUCLEOTIDE SEQUENCE [LARGE SCALE GENOMIC DNA]</scope>
    <source>
        <strain evidence="1 2">130c</strain>
    </source>
</reference>
<sequence>MTTPELGRGGVAVLSKYDSVNAKMLKIFGNTGGIIQISYKSRDESDDENHYFSNKMILFPAYINPNPTKEEQQWIKEYMDRLEETLHSTRHPIIAIGDFNTKGHKLMRQIAMKDIMKRIQFTFQCINSQGNQVQSKPDGIYVSKLKNKKADVTTMMIQERENDHRAVIALLDSLIIERPYKQHKRSDIEMACQITDLLNEIVHSSIPYNSAEQIISKYSIKSDINTMKIQKIIEDAYLINREEKV</sequence>
<dbReference type="EMBL" id="CCKQ01000667">
    <property type="protein sequence ID" value="CDW71759.1"/>
    <property type="molecule type" value="Genomic_DNA"/>
</dbReference>
<keyword evidence="2" id="KW-1185">Reference proteome</keyword>
<accession>A0A077ZQN3</accession>